<proteinExistence type="predicted"/>
<feature type="region of interest" description="Disordered" evidence="1">
    <location>
        <begin position="27"/>
        <end position="66"/>
    </location>
</feature>
<name>A0ABP6LDR9_9ACTN</name>
<dbReference type="EMBL" id="BAAAWD010000031">
    <property type="protein sequence ID" value="GAA3040657.1"/>
    <property type="molecule type" value="Genomic_DNA"/>
</dbReference>
<comment type="caution">
    <text evidence="2">The sequence shown here is derived from an EMBL/GenBank/DDBJ whole genome shotgun (WGS) entry which is preliminary data.</text>
</comment>
<keyword evidence="3" id="KW-1185">Reference proteome</keyword>
<protein>
    <submittedName>
        <fullName evidence="2">Uncharacterized protein</fullName>
    </submittedName>
</protein>
<organism evidence="2 3">
    <name type="scientific">Streptosporangium longisporum</name>
    <dbReference type="NCBI Taxonomy" id="46187"/>
    <lineage>
        <taxon>Bacteria</taxon>
        <taxon>Bacillati</taxon>
        <taxon>Actinomycetota</taxon>
        <taxon>Actinomycetes</taxon>
        <taxon>Streptosporangiales</taxon>
        <taxon>Streptosporangiaceae</taxon>
        <taxon>Streptosporangium</taxon>
    </lineage>
</organism>
<accession>A0ABP6LDR9</accession>
<dbReference type="Proteomes" id="UP001499930">
    <property type="component" value="Unassembled WGS sequence"/>
</dbReference>
<gene>
    <name evidence="2" type="ORF">GCM10017559_81550</name>
</gene>
<sequence length="66" mass="6762">MVVEVPAERVRDGPEPFVGSPVVLHGVSPLAGSDPASGPDAARTPPVTPSVTALSRRSHGAERYSS</sequence>
<evidence type="ECO:0000256" key="1">
    <source>
        <dbReference type="SAM" id="MobiDB-lite"/>
    </source>
</evidence>
<evidence type="ECO:0000313" key="3">
    <source>
        <dbReference type="Proteomes" id="UP001499930"/>
    </source>
</evidence>
<reference evidence="3" key="1">
    <citation type="journal article" date="2019" name="Int. J. Syst. Evol. Microbiol.">
        <title>The Global Catalogue of Microorganisms (GCM) 10K type strain sequencing project: providing services to taxonomists for standard genome sequencing and annotation.</title>
        <authorList>
            <consortium name="The Broad Institute Genomics Platform"/>
            <consortium name="The Broad Institute Genome Sequencing Center for Infectious Disease"/>
            <person name="Wu L."/>
            <person name="Ma J."/>
        </authorList>
    </citation>
    <scope>NUCLEOTIDE SEQUENCE [LARGE SCALE GENOMIC DNA]</scope>
    <source>
        <strain evidence="3">JCM 3106</strain>
    </source>
</reference>
<evidence type="ECO:0000313" key="2">
    <source>
        <dbReference type="EMBL" id="GAA3040657.1"/>
    </source>
</evidence>